<name>A0A401GAG4_9APHY</name>
<proteinExistence type="predicted"/>
<protein>
    <submittedName>
        <fullName evidence="2">Uncharacterized protein</fullName>
    </submittedName>
</protein>
<evidence type="ECO:0000313" key="3">
    <source>
        <dbReference type="Proteomes" id="UP000287166"/>
    </source>
</evidence>
<dbReference type="AlphaFoldDB" id="A0A401GAG4"/>
<sequence length="401" mass="45208">MVNNAPLILHLVRQLSDSEQSPEQPVRERIVSQPCLLARLPSVAFLQREAEQLAPQAVMRELRHSASAATLALDSHEDVQSETETEASPISPQKDHKFKALVSMISSIAPSARHTSLQKGTETGTTKLKKDPEPWEVFRAIEKKDVMYLMEVRDRAFHLLLRYHGGVTPIVHAMRIGKSHQDVAIVLLGAFSRYVNHLEDEDFSLPATKEYLGLLRINLGLAIDLGLQTSQPDLIPSFLQTLVMSEGEQWVKKTSGYIARLLRDKGAKPVEAAETAVRTFATAQLKHAEMIIALEDYIANAATDLLMMGAWLCALDKIDGQPISSYLFARDDRVYKMFDELLFKSRYAVRSLGRRLQWQFRVLRHVMEGQKLSFRGKLTFLADEFDCGPDREINYDGYASS</sequence>
<dbReference type="GeneID" id="38776056"/>
<dbReference type="OrthoDB" id="3005035at2759"/>
<feature type="region of interest" description="Disordered" evidence="1">
    <location>
        <begin position="73"/>
        <end position="93"/>
    </location>
</feature>
<accession>A0A401GAG4</accession>
<gene>
    <name evidence="2" type="ORF">SCP_0203360</name>
</gene>
<dbReference type="Proteomes" id="UP000287166">
    <property type="component" value="Unassembled WGS sequence"/>
</dbReference>
<dbReference type="EMBL" id="BFAD01000002">
    <property type="protein sequence ID" value="GBE79139.1"/>
    <property type="molecule type" value="Genomic_DNA"/>
</dbReference>
<keyword evidence="3" id="KW-1185">Reference proteome</keyword>
<dbReference type="RefSeq" id="XP_027610052.1">
    <property type="nucleotide sequence ID" value="XM_027754251.1"/>
</dbReference>
<evidence type="ECO:0000256" key="1">
    <source>
        <dbReference type="SAM" id="MobiDB-lite"/>
    </source>
</evidence>
<evidence type="ECO:0000313" key="2">
    <source>
        <dbReference type="EMBL" id="GBE79139.1"/>
    </source>
</evidence>
<dbReference type="InParanoid" id="A0A401GAG4"/>
<comment type="caution">
    <text evidence="2">The sequence shown here is derived from an EMBL/GenBank/DDBJ whole genome shotgun (WGS) entry which is preliminary data.</text>
</comment>
<organism evidence="2 3">
    <name type="scientific">Sparassis crispa</name>
    <dbReference type="NCBI Taxonomy" id="139825"/>
    <lineage>
        <taxon>Eukaryota</taxon>
        <taxon>Fungi</taxon>
        <taxon>Dikarya</taxon>
        <taxon>Basidiomycota</taxon>
        <taxon>Agaricomycotina</taxon>
        <taxon>Agaricomycetes</taxon>
        <taxon>Polyporales</taxon>
        <taxon>Sparassidaceae</taxon>
        <taxon>Sparassis</taxon>
    </lineage>
</organism>
<reference evidence="2 3" key="1">
    <citation type="journal article" date="2018" name="Sci. Rep.">
        <title>Genome sequence of the cauliflower mushroom Sparassis crispa (Hanabiratake) and its association with beneficial usage.</title>
        <authorList>
            <person name="Kiyama R."/>
            <person name="Furutani Y."/>
            <person name="Kawaguchi K."/>
            <person name="Nakanishi T."/>
        </authorList>
    </citation>
    <scope>NUCLEOTIDE SEQUENCE [LARGE SCALE GENOMIC DNA]</scope>
</reference>